<name>A0AAN9U6U1_9PEZI</name>
<evidence type="ECO:0000313" key="1">
    <source>
        <dbReference type="EMBL" id="KAK7741690.1"/>
    </source>
</evidence>
<protein>
    <submittedName>
        <fullName evidence="1">Uncharacterized protein</fullName>
    </submittedName>
</protein>
<sequence length="99" mass="11245">MKTAHRRSHRPARRLAVRKELSHDAKKLNPAKLPAKAVPFQYGSKFYFDYIAYKAELAKIKPVKDAYLVVKASARFATDLKTIVDCLAAARSWKDQAVK</sequence>
<evidence type="ECO:0000313" key="2">
    <source>
        <dbReference type="Proteomes" id="UP001320245"/>
    </source>
</evidence>
<dbReference type="AlphaFoldDB" id="A0AAN9U6U1"/>
<proteinExistence type="predicted"/>
<accession>A0AAN9U6U1</accession>
<organism evidence="1 2">
    <name type="scientific">Cytospora paraplurivora</name>
    <dbReference type="NCBI Taxonomy" id="2898453"/>
    <lineage>
        <taxon>Eukaryota</taxon>
        <taxon>Fungi</taxon>
        <taxon>Dikarya</taxon>
        <taxon>Ascomycota</taxon>
        <taxon>Pezizomycotina</taxon>
        <taxon>Sordariomycetes</taxon>
        <taxon>Sordariomycetidae</taxon>
        <taxon>Diaporthales</taxon>
        <taxon>Cytosporaceae</taxon>
        <taxon>Cytospora</taxon>
    </lineage>
</organism>
<keyword evidence="2" id="KW-1185">Reference proteome</keyword>
<comment type="caution">
    <text evidence="1">The sequence shown here is derived from an EMBL/GenBank/DDBJ whole genome shotgun (WGS) entry which is preliminary data.</text>
</comment>
<reference evidence="1 2" key="1">
    <citation type="journal article" date="2023" name="PLoS ONE">
        <title>Cytospora paraplurivora sp. nov. isolated from orchards with fruit tree decline syndrome in Ontario, Canada.</title>
        <authorList>
            <person name="Ilyukhin E."/>
            <person name="Nguyen H.D.T."/>
            <person name="Castle A.J."/>
            <person name="Ellouze W."/>
        </authorList>
    </citation>
    <scope>NUCLEOTIDE SEQUENCE [LARGE SCALE GENOMIC DNA]</scope>
    <source>
        <strain evidence="1 2">FDS-564</strain>
    </source>
</reference>
<dbReference type="Proteomes" id="UP001320245">
    <property type="component" value="Unassembled WGS sequence"/>
</dbReference>
<gene>
    <name evidence="1" type="ORF">SLS53_004748</name>
</gene>
<dbReference type="EMBL" id="JAJSPL020000017">
    <property type="protein sequence ID" value="KAK7741690.1"/>
    <property type="molecule type" value="Genomic_DNA"/>
</dbReference>